<dbReference type="InterPro" id="IPR001251">
    <property type="entry name" value="CRAL-TRIO_dom"/>
</dbReference>
<dbReference type="SMART" id="SM00516">
    <property type="entry name" value="SEC14"/>
    <property type="match status" value="1"/>
</dbReference>
<comment type="caution">
    <text evidence="2">The sequence shown here is derived from an EMBL/GenBank/DDBJ whole genome shotgun (WGS) entry which is preliminary data.</text>
</comment>
<dbReference type="AlphaFoldDB" id="A0A9P6CI76"/>
<dbReference type="OrthoDB" id="1434354at2759"/>
<dbReference type="Pfam" id="PF03765">
    <property type="entry name" value="CRAL_TRIO_N"/>
    <property type="match status" value="1"/>
</dbReference>
<dbReference type="Gene3D" id="3.40.525.10">
    <property type="entry name" value="CRAL-TRIO lipid binding domain"/>
    <property type="match status" value="1"/>
</dbReference>
<organism evidence="2 3">
    <name type="scientific">Collybia nuda</name>
    <dbReference type="NCBI Taxonomy" id="64659"/>
    <lineage>
        <taxon>Eukaryota</taxon>
        <taxon>Fungi</taxon>
        <taxon>Dikarya</taxon>
        <taxon>Basidiomycota</taxon>
        <taxon>Agaricomycotina</taxon>
        <taxon>Agaricomycetes</taxon>
        <taxon>Agaricomycetidae</taxon>
        <taxon>Agaricales</taxon>
        <taxon>Tricholomatineae</taxon>
        <taxon>Clitocybaceae</taxon>
        <taxon>Collybia</taxon>
    </lineage>
</organism>
<dbReference type="Gene3D" id="1.10.8.20">
    <property type="entry name" value="N-terminal domain of phosphatidylinositol transfer protein sec14p"/>
    <property type="match status" value="1"/>
</dbReference>
<gene>
    <name evidence="2" type="ORF">BDZ94DRAFT_1289963</name>
</gene>
<accession>A0A9P6CI76</accession>
<dbReference type="InterPro" id="IPR011074">
    <property type="entry name" value="CRAL/TRIO_N_dom"/>
</dbReference>
<dbReference type="PROSITE" id="PS50191">
    <property type="entry name" value="CRAL_TRIO"/>
    <property type="match status" value="1"/>
</dbReference>
<protein>
    <submittedName>
        <fullName evidence="2">CRAL-TRIO domain-containing protein</fullName>
    </submittedName>
</protein>
<dbReference type="EMBL" id="MU150266">
    <property type="protein sequence ID" value="KAF9463030.1"/>
    <property type="molecule type" value="Genomic_DNA"/>
</dbReference>
<dbReference type="PANTHER" id="PTHR45657">
    <property type="entry name" value="CRAL-TRIO DOMAIN-CONTAINING PROTEIN YKL091C-RELATED"/>
    <property type="match status" value="1"/>
</dbReference>
<evidence type="ECO:0000313" key="3">
    <source>
        <dbReference type="Proteomes" id="UP000807353"/>
    </source>
</evidence>
<dbReference type="PANTHER" id="PTHR45657:SF1">
    <property type="entry name" value="CRAL-TRIO DOMAIN-CONTAINING PROTEIN YKL091C-RELATED"/>
    <property type="match status" value="1"/>
</dbReference>
<evidence type="ECO:0000313" key="2">
    <source>
        <dbReference type="EMBL" id="KAF9463030.1"/>
    </source>
</evidence>
<dbReference type="InterPro" id="IPR051026">
    <property type="entry name" value="PI/PC_transfer"/>
</dbReference>
<sequence>MPPESDHEDHAEILDQFRQEVFEDGVVHEGDTIGTDDETLLRFLRARKFDLALSKKMIKDCQEWRRTVEGIGIDELYRRIDPFDYPEREAVFECWPLWFHKVCHALFDVNLSLKLPQTDKKGRPLNIHFFGGMDLPKLHKTCTPEKHWQTILVNAESLPREVLPAATRKAGKSISTVFVIVDLKGFGISQFWQMKSLARNSFQISQDFFPETMGQLAIVNAPPSFTVIWSVIRRWLSRETAEKVDVLGKDYKDVLLNLIDAESLPSSLGGTCECRNEGGCQLSGAGPWLEGRIGWGPKARAKTKGEKSDTQLVVMDAQANPEEEETYDKDILRSLNDGNDLVSPRLRDATVNGVYAVDGKDKRPIAQA</sequence>
<dbReference type="SUPFAM" id="SSF52087">
    <property type="entry name" value="CRAL/TRIO domain"/>
    <property type="match status" value="1"/>
</dbReference>
<dbReference type="Proteomes" id="UP000807353">
    <property type="component" value="Unassembled WGS sequence"/>
</dbReference>
<dbReference type="SUPFAM" id="SSF46938">
    <property type="entry name" value="CRAL/TRIO N-terminal domain"/>
    <property type="match status" value="1"/>
</dbReference>
<reference evidence="2" key="1">
    <citation type="submission" date="2020-11" db="EMBL/GenBank/DDBJ databases">
        <authorList>
            <consortium name="DOE Joint Genome Institute"/>
            <person name="Ahrendt S."/>
            <person name="Riley R."/>
            <person name="Andreopoulos W."/>
            <person name="Labutti K."/>
            <person name="Pangilinan J."/>
            <person name="Ruiz-Duenas F.J."/>
            <person name="Barrasa J.M."/>
            <person name="Sanchez-Garcia M."/>
            <person name="Camarero S."/>
            <person name="Miyauchi S."/>
            <person name="Serrano A."/>
            <person name="Linde D."/>
            <person name="Babiker R."/>
            <person name="Drula E."/>
            <person name="Ayuso-Fernandez I."/>
            <person name="Pacheco R."/>
            <person name="Padilla G."/>
            <person name="Ferreira P."/>
            <person name="Barriuso J."/>
            <person name="Kellner H."/>
            <person name="Castanera R."/>
            <person name="Alfaro M."/>
            <person name="Ramirez L."/>
            <person name="Pisabarro A.G."/>
            <person name="Kuo A."/>
            <person name="Tritt A."/>
            <person name="Lipzen A."/>
            <person name="He G."/>
            <person name="Yan M."/>
            <person name="Ng V."/>
            <person name="Cullen D."/>
            <person name="Martin F."/>
            <person name="Rosso M.-N."/>
            <person name="Henrissat B."/>
            <person name="Hibbett D."/>
            <person name="Martinez A.T."/>
            <person name="Grigoriev I.V."/>
        </authorList>
    </citation>
    <scope>NUCLEOTIDE SEQUENCE</scope>
    <source>
        <strain evidence="2">CBS 247.69</strain>
    </source>
</reference>
<dbReference type="Pfam" id="PF00650">
    <property type="entry name" value="CRAL_TRIO"/>
    <property type="match status" value="1"/>
</dbReference>
<feature type="domain" description="CRAL-TRIO" evidence="1">
    <location>
        <begin position="115"/>
        <end position="276"/>
    </location>
</feature>
<keyword evidence="3" id="KW-1185">Reference proteome</keyword>
<evidence type="ECO:0000259" key="1">
    <source>
        <dbReference type="PROSITE" id="PS50191"/>
    </source>
</evidence>
<dbReference type="InterPro" id="IPR036273">
    <property type="entry name" value="CRAL/TRIO_N_dom_sf"/>
</dbReference>
<dbReference type="CDD" id="cd00170">
    <property type="entry name" value="SEC14"/>
    <property type="match status" value="1"/>
</dbReference>
<proteinExistence type="predicted"/>
<dbReference type="SMART" id="SM01100">
    <property type="entry name" value="CRAL_TRIO_N"/>
    <property type="match status" value="1"/>
</dbReference>
<dbReference type="InterPro" id="IPR036865">
    <property type="entry name" value="CRAL-TRIO_dom_sf"/>
</dbReference>
<name>A0A9P6CI76_9AGAR</name>